<accession>A0A067N0M2</accession>
<proteinExistence type="predicted"/>
<sequence length="727" mass="77431">MSSANSAQPHASSILAALHAVARAVDAISLDPHHIPADTSALSQLLALTASITSVLSAQSPPSDSRLISLHRELANHTDAILQAESDAKNRARDVRSRPIIYGEDIPLSRPLIPDWILSRIQFRVGAANIMVYPETDAREGKTTFTCGGKVLVLDIELRRLKITEDNDTALALTSLKVSHAVDAIPSPSSPSDVYMDALLSNLLRDFITEAYKPDPDCLRAAAYGLAFQWHLEYLHRLDIFADKEGLKWFKDVATLTAKCETVAKLEAEAIAAYHLLPSASSLSLPYAPLDIFLTRAHALPLPYLTSPTLNFLVHLSSRAYLSLLKSSSQTPSSSANPSHPSEPQFDIPIPALRDYISKHSPPSASHAHSQSLFTIASLRIVPSRASSPTSASADAGGTPTAQPSFLLLPAFPDNCQHEFLEHAEWEWVLDFSGSFDGGSDKSSGGGGGGGVVMRQSAMREIAGIVGGTSQMGGMMGVSSAKALSWVDLLLNPEDRIPAEQYTAVHRSPSSAYPPLHSTLSTPAEPGFVLGSVKVRNMTDVWAVLEVVREQCWFNDFLRTGGWCRAEDAEDKIQEDDDAGDEVDFEAILNGTFTPKSLPVHYTIHPPAFSAFSGISPTIGMTFPHPAPPLQSIPGLVHVQAGGLCEARVALDVTSARGVKVELGGVGGMGLGGVGGMSGMGGMGSMGGMGGMGGDDAEMIVRAEEIVRRTGGGIGLAGWVWARMRRS</sequence>
<evidence type="ECO:0000313" key="2">
    <source>
        <dbReference type="Proteomes" id="UP000027195"/>
    </source>
</evidence>
<keyword evidence="2" id="KW-1185">Reference proteome</keyword>
<dbReference type="OrthoDB" id="544685at2759"/>
<dbReference type="EMBL" id="KL198016">
    <property type="protein sequence ID" value="KDQ21384.1"/>
    <property type="molecule type" value="Genomic_DNA"/>
</dbReference>
<protein>
    <recommendedName>
        <fullName evidence="3">Mediator complex subunit 1</fullName>
    </recommendedName>
</protein>
<organism evidence="1 2">
    <name type="scientific">Botryobasidium botryosum (strain FD-172 SS1)</name>
    <dbReference type="NCBI Taxonomy" id="930990"/>
    <lineage>
        <taxon>Eukaryota</taxon>
        <taxon>Fungi</taxon>
        <taxon>Dikarya</taxon>
        <taxon>Basidiomycota</taxon>
        <taxon>Agaricomycotina</taxon>
        <taxon>Agaricomycetes</taxon>
        <taxon>Cantharellales</taxon>
        <taxon>Botryobasidiaceae</taxon>
        <taxon>Botryobasidium</taxon>
    </lineage>
</organism>
<dbReference type="InParanoid" id="A0A067N0M2"/>
<gene>
    <name evidence="1" type="ORF">BOTBODRAFT_141621</name>
</gene>
<evidence type="ECO:0000313" key="1">
    <source>
        <dbReference type="EMBL" id="KDQ21384.1"/>
    </source>
</evidence>
<evidence type="ECO:0008006" key="3">
    <source>
        <dbReference type="Google" id="ProtNLM"/>
    </source>
</evidence>
<dbReference type="STRING" id="930990.A0A067N0M2"/>
<dbReference type="AlphaFoldDB" id="A0A067N0M2"/>
<dbReference type="HOGENOM" id="CLU_014572_0_0_1"/>
<name>A0A067N0M2_BOTB1</name>
<reference evidence="2" key="1">
    <citation type="journal article" date="2014" name="Proc. Natl. Acad. Sci. U.S.A.">
        <title>Extensive sampling of basidiomycete genomes demonstrates inadequacy of the white-rot/brown-rot paradigm for wood decay fungi.</title>
        <authorList>
            <person name="Riley R."/>
            <person name="Salamov A.A."/>
            <person name="Brown D.W."/>
            <person name="Nagy L.G."/>
            <person name="Floudas D."/>
            <person name="Held B.W."/>
            <person name="Levasseur A."/>
            <person name="Lombard V."/>
            <person name="Morin E."/>
            <person name="Otillar R."/>
            <person name="Lindquist E.A."/>
            <person name="Sun H."/>
            <person name="LaButti K.M."/>
            <person name="Schmutz J."/>
            <person name="Jabbour D."/>
            <person name="Luo H."/>
            <person name="Baker S.E."/>
            <person name="Pisabarro A.G."/>
            <person name="Walton J.D."/>
            <person name="Blanchette R.A."/>
            <person name="Henrissat B."/>
            <person name="Martin F."/>
            <person name="Cullen D."/>
            <person name="Hibbett D.S."/>
            <person name="Grigoriev I.V."/>
        </authorList>
    </citation>
    <scope>NUCLEOTIDE SEQUENCE [LARGE SCALE GENOMIC DNA]</scope>
    <source>
        <strain evidence="2">FD-172 SS1</strain>
    </source>
</reference>
<dbReference type="Proteomes" id="UP000027195">
    <property type="component" value="Unassembled WGS sequence"/>
</dbReference>